<dbReference type="EC" id="5.1.1.1" evidence="4"/>
<dbReference type="Pfam" id="PF01168">
    <property type="entry name" value="Ala_racemase_N"/>
    <property type="match status" value="1"/>
</dbReference>
<proteinExistence type="inferred from homology"/>
<dbReference type="RefSeq" id="WP_258797684.1">
    <property type="nucleotide sequence ID" value="NZ_JANTHX010000004.1"/>
</dbReference>
<dbReference type="InterPro" id="IPR029066">
    <property type="entry name" value="PLP-binding_barrel"/>
</dbReference>
<dbReference type="InterPro" id="IPR000821">
    <property type="entry name" value="Ala_racemase"/>
</dbReference>
<feature type="binding site" evidence="4">
    <location>
        <position position="128"/>
    </location>
    <ligand>
        <name>substrate</name>
    </ligand>
</feature>
<dbReference type="SMART" id="SM01005">
    <property type="entry name" value="Ala_racemase_C"/>
    <property type="match status" value="1"/>
</dbReference>
<dbReference type="SUPFAM" id="SSF50621">
    <property type="entry name" value="Alanine racemase C-terminal domain-like"/>
    <property type="match status" value="1"/>
</dbReference>
<evidence type="ECO:0000256" key="2">
    <source>
        <dbReference type="ARBA" id="ARBA00022898"/>
    </source>
</evidence>
<sequence>MTSPRREARIRLDALAGNVELLRRTVAPSRLMAVVKADAYGHGAVPVARAAVDAGADWLGVADLDEALALREAGIAAPILAWLHAGSPDFGVAVARGVDVGVSTAAQLEAAAAAGATVHLKLDTGLSRNGIAPEDAPRLFARAAELERAGRLRVRGLMSHLSGTSPQEDAAQLDRFASAVAAARAAGLDPELRHLAASLAALTEPDARLDLVRVGIALYGVAPDAAVDAAALGLRPVMELVTEVAAVRRVPAGAGVSYGFTHRTAGDTTLALVPLGYADGIPRHASGRAEVAIDGVRYPQVGRIAMDQFVVDVGDAEVRVGDEVIVWGDPAEGVPGAVDWADAAGTIGYEIVTRVGRRVERVPV</sequence>
<dbReference type="GO" id="GO:0008784">
    <property type="term" value="F:alanine racemase activity"/>
    <property type="evidence" value="ECO:0007669"/>
    <property type="project" value="UniProtKB-EC"/>
</dbReference>
<feature type="domain" description="Alanine racemase C-terminal" evidence="5">
    <location>
        <begin position="237"/>
        <end position="364"/>
    </location>
</feature>
<feature type="active site" description="Proton acceptor; specific for L-alanine" evidence="4">
    <location>
        <position position="258"/>
    </location>
</feature>
<dbReference type="InterPro" id="IPR009006">
    <property type="entry name" value="Ala_racemase/Decarboxylase_C"/>
</dbReference>
<gene>
    <name evidence="6" type="primary">alr</name>
    <name evidence="6" type="ORF">NUH29_03865</name>
</gene>
<evidence type="ECO:0000313" key="6">
    <source>
        <dbReference type="EMBL" id="MCS0498686.1"/>
    </source>
</evidence>
<organism evidence="6 7">
    <name type="scientific">Protaetiibacter mangrovi</name>
    <dbReference type="NCBI Taxonomy" id="2970926"/>
    <lineage>
        <taxon>Bacteria</taxon>
        <taxon>Bacillati</taxon>
        <taxon>Actinomycetota</taxon>
        <taxon>Actinomycetes</taxon>
        <taxon>Micrococcales</taxon>
        <taxon>Microbacteriaceae</taxon>
        <taxon>Protaetiibacter</taxon>
    </lineage>
</organism>
<evidence type="ECO:0000256" key="3">
    <source>
        <dbReference type="ARBA" id="ARBA00023235"/>
    </source>
</evidence>
<dbReference type="NCBIfam" id="TIGR00492">
    <property type="entry name" value="alr"/>
    <property type="match status" value="1"/>
</dbReference>
<feature type="modified residue" description="N6-(pyridoxal phosphate)lysine" evidence="4">
    <location>
        <position position="36"/>
    </location>
</feature>
<dbReference type="CDD" id="cd00430">
    <property type="entry name" value="PLPDE_III_AR"/>
    <property type="match status" value="1"/>
</dbReference>
<dbReference type="Gene3D" id="2.40.37.10">
    <property type="entry name" value="Lyase, Ornithine Decarboxylase, Chain A, domain 1"/>
    <property type="match status" value="1"/>
</dbReference>
<accession>A0ABT1ZDB2</accession>
<dbReference type="EMBL" id="JANTHX010000004">
    <property type="protein sequence ID" value="MCS0498686.1"/>
    <property type="molecule type" value="Genomic_DNA"/>
</dbReference>
<dbReference type="InterPro" id="IPR020622">
    <property type="entry name" value="Ala_racemase_pyridoxalP-BS"/>
</dbReference>
<feature type="binding site" evidence="4">
    <location>
        <position position="306"/>
    </location>
    <ligand>
        <name>substrate</name>
    </ligand>
</feature>
<dbReference type="HAMAP" id="MF_01201">
    <property type="entry name" value="Ala_racemase"/>
    <property type="match status" value="1"/>
</dbReference>
<dbReference type="PANTHER" id="PTHR30511">
    <property type="entry name" value="ALANINE RACEMASE"/>
    <property type="match status" value="1"/>
</dbReference>
<feature type="active site" description="Proton acceptor; specific for D-alanine" evidence="4">
    <location>
        <position position="36"/>
    </location>
</feature>
<protein>
    <recommendedName>
        <fullName evidence="4">Alanine racemase</fullName>
        <ecNumber evidence="4">5.1.1.1</ecNumber>
    </recommendedName>
</protein>
<evidence type="ECO:0000256" key="4">
    <source>
        <dbReference type="HAMAP-Rule" id="MF_01201"/>
    </source>
</evidence>
<dbReference type="Proteomes" id="UP001205337">
    <property type="component" value="Unassembled WGS sequence"/>
</dbReference>
<name>A0ABT1ZDB2_9MICO</name>
<comment type="caution">
    <text evidence="6">The sequence shown here is derived from an EMBL/GenBank/DDBJ whole genome shotgun (WGS) entry which is preliminary data.</text>
</comment>
<keyword evidence="7" id="KW-1185">Reference proteome</keyword>
<dbReference type="SUPFAM" id="SSF51419">
    <property type="entry name" value="PLP-binding barrel"/>
    <property type="match status" value="1"/>
</dbReference>
<comment type="pathway">
    <text evidence="4">Amino-acid biosynthesis; D-alanine biosynthesis; D-alanine from L-alanine: step 1/1.</text>
</comment>
<comment type="function">
    <text evidence="4">Catalyzes the interconversion of L-alanine and D-alanine. May also act on other amino acids.</text>
</comment>
<comment type="catalytic activity">
    <reaction evidence="4">
        <text>L-alanine = D-alanine</text>
        <dbReference type="Rhea" id="RHEA:20249"/>
        <dbReference type="ChEBI" id="CHEBI:57416"/>
        <dbReference type="ChEBI" id="CHEBI:57972"/>
        <dbReference type="EC" id="5.1.1.1"/>
    </reaction>
</comment>
<keyword evidence="3 4" id="KW-0413">Isomerase</keyword>
<comment type="similarity">
    <text evidence="4">Belongs to the alanine racemase family.</text>
</comment>
<dbReference type="PROSITE" id="PS00395">
    <property type="entry name" value="ALANINE_RACEMASE"/>
    <property type="match status" value="1"/>
</dbReference>
<dbReference type="PRINTS" id="PR00992">
    <property type="entry name" value="ALARACEMASE"/>
</dbReference>
<evidence type="ECO:0000313" key="7">
    <source>
        <dbReference type="Proteomes" id="UP001205337"/>
    </source>
</evidence>
<dbReference type="Gene3D" id="3.20.20.10">
    <property type="entry name" value="Alanine racemase"/>
    <property type="match status" value="1"/>
</dbReference>
<evidence type="ECO:0000259" key="5">
    <source>
        <dbReference type="SMART" id="SM01005"/>
    </source>
</evidence>
<keyword evidence="2 4" id="KW-0663">Pyridoxal phosphate</keyword>
<comment type="cofactor">
    <cofactor evidence="1 4">
        <name>pyridoxal 5'-phosphate</name>
        <dbReference type="ChEBI" id="CHEBI:597326"/>
    </cofactor>
</comment>
<reference evidence="6 7" key="1">
    <citation type="submission" date="2022-08" db="EMBL/GenBank/DDBJ databases">
        <authorList>
            <person name="Li F."/>
        </authorList>
    </citation>
    <scope>NUCLEOTIDE SEQUENCE [LARGE SCALE GENOMIC DNA]</scope>
    <source>
        <strain evidence="6 7">10F1B-8-1</strain>
    </source>
</reference>
<dbReference type="InterPro" id="IPR011079">
    <property type="entry name" value="Ala_racemase_C"/>
</dbReference>
<dbReference type="Pfam" id="PF00842">
    <property type="entry name" value="Ala_racemase_C"/>
    <property type="match status" value="1"/>
</dbReference>
<evidence type="ECO:0000256" key="1">
    <source>
        <dbReference type="ARBA" id="ARBA00001933"/>
    </source>
</evidence>
<dbReference type="InterPro" id="IPR001608">
    <property type="entry name" value="Ala_racemase_N"/>
</dbReference>
<dbReference type="PANTHER" id="PTHR30511:SF0">
    <property type="entry name" value="ALANINE RACEMASE, CATABOLIC-RELATED"/>
    <property type="match status" value="1"/>
</dbReference>